<sequence>MRSKLYDRAVASPHELAPGEQPVLPPPEFTPFECVLKHQAYQECKINLMNPRKRFRTPYGGAPPKDSGSAVFNDVLGKDAPNERPETA</sequence>
<feature type="region of interest" description="Disordered" evidence="1">
    <location>
        <begin position="55"/>
        <end position="88"/>
    </location>
</feature>
<feature type="region of interest" description="Disordered" evidence="1">
    <location>
        <begin position="1"/>
        <end position="25"/>
    </location>
</feature>
<name>A0ABR4N947_9FUNG</name>
<organism evidence="2 3">
    <name type="scientific">Polyrhizophydium stewartii</name>
    <dbReference type="NCBI Taxonomy" id="2732419"/>
    <lineage>
        <taxon>Eukaryota</taxon>
        <taxon>Fungi</taxon>
        <taxon>Fungi incertae sedis</taxon>
        <taxon>Chytridiomycota</taxon>
        <taxon>Chytridiomycota incertae sedis</taxon>
        <taxon>Chytridiomycetes</taxon>
        <taxon>Rhizophydiales</taxon>
        <taxon>Rhizophydiales incertae sedis</taxon>
        <taxon>Polyrhizophydium</taxon>
    </lineage>
</organism>
<protein>
    <submittedName>
        <fullName evidence="2">Uncharacterized protein</fullName>
    </submittedName>
</protein>
<gene>
    <name evidence="2" type="ORF">HK105_204485</name>
</gene>
<keyword evidence="3" id="KW-1185">Reference proteome</keyword>
<evidence type="ECO:0000313" key="2">
    <source>
        <dbReference type="EMBL" id="KAL2916061.1"/>
    </source>
</evidence>
<evidence type="ECO:0000313" key="3">
    <source>
        <dbReference type="Proteomes" id="UP001527925"/>
    </source>
</evidence>
<evidence type="ECO:0000256" key="1">
    <source>
        <dbReference type="SAM" id="MobiDB-lite"/>
    </source>
</evidence>
<accession>A0ABR4N947</accession>
<feature type="compositionally biased region" description="Basic and acidic residues" evidence="1">
    <location>
        <begin position="76"/>
        <end position="88"/>
    </location>
</feature>
<comment type="caution">
    <text evidence="2">The sequence shown here is derived from an EMBL/GenBank/DDBJ whole genome shotgun (WGS) entry which is preliminary data.</text>
</comment>
<reference evidence="2 3" key="1">
    <citation type="submission" date="2023-09" db="EMBL/GenBank/DDBJ databases">
        <title>Pangenome analysis of Batrachochytrium dendrobatidis and related Chytrids.</title>
        <authorList>
            <person name="Yacoub M.N."/>
            <person name="Stajich J.E."/>
            <person name="James T.Y."/>
        </authorList>
    </citation>
    <scope>NUCLEOTIDE SEQUENCE [LARGE SCALE GENOMIC DNA]</scope>
    <source>
        <strain evidence="2 3">JEL0888</strain>
    </source>
</reference>
<proteinExistence type="predicted"/>
<dbReference type="Proteomes" id="UP001527925">
    <property type="component" value="Unassembled WGS sequence"/>
</dbReference>
<dbReference type="EMBL" id="JADGIZ020000019">
    <property type="protein sequence ID" value="KAL2916061.1"/>
    <property type="molecule type" value="Genomic_DNA"/>
</dbReference>